<dbReference type="RefSeq" id="WP_025349055.1">
    <property type="nucleotide sequence ID" value="NZ_CP006850.1"/>
</dbReference>
<dbReference type="Gene3D" id="1.10.630.10">
    <property type="entry name" value="Cytochrome P450"/>
    <property type="match status" value="1"/>
</dbReference>
<dbReference type="GO" id="GO:0016705">
    <property type="term" value="F:oxidoreductase activity, acting on paired donors, with incorporation or reduction of molecular oxygen"/>
    <property type="evidence" value="ECO:0007669"/>
    <property type="project" value="InterPro"/>
</dbReference>
<evidence type="ECO:0000256" key="5">
    <source>
        <dbReference type="ARBA" id="ARBA00023004"/>
    </source>
</evidence>
<evidence type="ECO:0000256" key="7">
    <source>
        <dbReference type="SAM" id="MobiDB-lite"/>
    </source>
</evidence>
<dbReference type="OrthoDB" id="4154936at2"/>
<dbReference type="GO" id="GO:0020037">
    <property type="term" value="F:heme binding"/>
    <property type="evidence" value="ECO:0007669"/>
    <property type="project" value="InterPro"/>
</dbReference>
<dbReference type="PRINTS" id="PR00359">
    <property type="entry name" value="BP450"/>
</dbReference>
<evidence type="ECO:0000313" key="9">
    <source>
        <dbReference type="Proteomes" id="UP000019150"/>
    </source>
</evidence>
<dbReference type="PANTHER" id="PTHR46696">
    <property type="entry name" value="P450, PUTATIVE (EUROFUNG)-RELATED"/>
    <property type="match status" value="1"/>
</dbReference>
<dbReference type="InterPro" id="IPR036396">
    <property type="entry name" value="Cyt_P450_sf"/>
</dbReference>
<protein>
    <submittedName>
        <fullName evidence="8">Cytochrome P450</fullName>
    </submittedName>
</protein>
<dbReference type="eggNOG" id="COG2124">
    <property type="taxonomic scope" value="Bacteria"/>
</dbReference>
<reference evidence="8 9" key="1">
    <citation type="journal article" date="2014" name="Appl. Environ. Microbiol.">
        <title>Insights into the Microbial Degradation of Rubber and Gutta-Percha by Analysis of the Complete Genome of Nocardia nova SH22a.</title>
        <authorList>
            <person name="Luo Q."/>
            <person name="Hiessl S."/>
            <person name="Poehlein A."/>
            <person name="Daniel R."/>
            <person name="Steinbuchel A."/>
        </authorList>
    </citation>
    <scope>NUCLEOTIDE SEQUENCE [LARGE SCALE GENOMIC DNA]</scope>
    <source>
        <strain evidence="8">SH22a</strain>
    </source>
</reference>
<keyword evidence="6" id="KW-0503">Monooxygenase</keyword>
<evidence type="ECO:0000256" key="3">
    <source>
        <dbReference type="ARBA" id="ARBA00022723"/>
    </source>
</evidence>
<dbReference type="PATRIC" id="fig|1415166.3.peg.2867"/>
<keyword evidence="3" id="KW-0479">Metal-binding</keyword>
<gene>
    <name evidence="8" type="ORF">NONO_c27950</name>
</gene>
<dbReference type="STRING" id="1415166.NONO_c27950"/>
<accession>W5TED2</accession>
<organism evidence="8 9">
    <name type="scientific">Nocardia nova SH22a</name>
    <dbReference type="NCBI Taxonomy" id="1415166"/>
    <lineage>
        <taxon>Bacteria</taxon>
        <taxon>Bacillati</taxon>
        <taxon>Actinomycetota</taxon>
        <taxon>Actinomycetes</taxon>
        <taxon>Mycobacteriales</taxon>
        <taxon>Nocardiaceae</taxon>
        <taxon>Nocardia</taxon>
    </lineage>
</organism>
<dbReference type="PANTHER" id="PTHR46696:SF1">
    <property type="entry name" value="CYTOCHROME P450 YJIB-RELATED"/>
    <property type="match status" value="1"/>
</dbReference>
<keyword evidence="4" id="KW-0560">Oxidoreductase</keyword>
<evidence type="ECO:0000256" key="6">
    <source>
        <dbReference type="ARBA" id="ARBA00023033"/>
    </source>
</evidence>
<keyword evidence="5" id="KW-0408">Iron</keyword>
<dbReference type="AlphaFoldDB" id="W5TED2"/>
<keyword evidence="2" id="KW-0349">Heme</keyword>
<evidence type="ECO:0000256" key="4">
    <source>
        <dbReference type="ARBA" id="ARBA00023002"/>
    </source>
</evidence>
<name>W5TED2_9NOCA</name>
<dbReference type="GO" id="GO:0005506">
    <property type="term" value="F:iron ion binding"/>
    <property type="evidence" value="ECO:0007669"/>
    <property type="project" value="InterPro"/>
</dbReference>
<dbReference type="InterPro" id="IPR002397">
    <property type="entry name" value="Cyt_P450_B"/>
</dbReference>
<sequence length="415" mass="45100">MSTSSRSLGGPHPHGSPIDADGPRIPLYTKEFAADPHRLYREMREQFGALAPVDLAPGVPATLVIGYQVARRILNDPEHFPADPRHWQRQIPADCPVLPLMEWRPNAFRNSGAEHARYRTPTAAALSEVDMFSLHRTVEQIAFPLINSFCTTGTAEIIGEYAYPLTFQVLNTLLGCPADIGQRAADAMATIFDGADTEEADAMLVAALGDLITLRREEPGNDITSRLLRHPVKLDHTEMIAQLVSFYGAGIEPLPNLIVNTVRMLLTEDRFAGGLLGGSTTTRAAVDEVLFTDPPLANMCTTFPRQAILIDGVWLPAHQPVVISMAACNNDPAIAIGEYVDNSSHLAWSIGPHACPARSVAYLIAQDAVDQLLDALPEMRLAVPVGELRWRPGPFHRALTALPVTFPPSPPLSLG</sequence>
<evidence type="ECO:0000313" key="8">
    <source>
        <dbReference type="EMBL" id="AHH17587.1"/>
    </source>
</evidence>
<dbReference type="SUPFAM" id="SSF48264">
    <property type="entry name" value="Cytochrome P450"/>
    <property type="match status" value="1"/>
</dbReference>
<proteinExistence type="inferred from homology"/>
<dbReference type="HOGENOM" id="CLU_033716_1_2_11"/>
<dbReference type="GO" id="GO:0004497">
    <property type="term" value="F:monooxygenase activity"/>
    <property type="evidence" value="ECO:0007669"/>
    <property type="project" value="UniProtKB-KW"/>
</dbReference>
<keyword evidence="9" id="KW-1185">Reference proteome</keyword>
<evidence type="ECO:0000256" key="2">
    <source>
        <dbReference type="ARBA" id="ARBA00022617"/>
    </source>
</evidence>
<dbReference type="Proteomes" id="UP000019150">
    <property type="component" value="Chromosome"/>
</dbReference>
<comment type="similarity">
    <text evidence="1">Belongs to the cytochrome P450 family.</text>
</comment>
<dbReference type="KEGG" id="nno:NONO_c27950"/>
<dbReference type="EMBL" id="CP006850">
    <property type="protein sequence ID" value="AHH17587.1"/>
    <property type="molecule type" value="Genomic_DNA"/>
</dbReference>
<evidence type="ECO:0000256" key="1">
    <source>
        <dbReference type="ARBA" id="ARBA00010617"/>
    </source>
</evidence>
<feature type="region of interest" description="Disordered" evidence="7">
    <location>
        <begin position="1"/>
        <end position="24"/>
    </location>
</feature>